<dbReference type="Proteomes" id="UP000515442">
    <property type="component" value="Chromosome"/>
</dbReference>
<name>A0A6S5C6D3_AERVE</name>
<dbReference type="AlphaFoldDB" id="A0A6S5C6D3"/>
<evidence type="ECO:0000313" key="2">
    <source>
        <dbReference type="Proteomes" id="UP000515442"/>
    </source>
</evidence>
<sequence>MTTNRKTTSDKVATLAGQVLNDTTSSATARSLAASALSQARAGKQTGAEMETFASMVLQSSKYSETSKTLAACILAQANKER</sequence>
<organism evidence="1 2">
    <name type="scientific">Aeromonas veronii</name>
    <dbReference type="NCBI Taxonomy" id="654"/>
    <lineage>
        <taxon>Bacteria</taxon>
        <taxon>Pseudomonadati</taxon>
        <taxon>Pseudomonadota</taxon>
        <taxon>Gammaproteobacteria</taxon>
        <taxon>Aeromonadales</taxon>
        <taxon>Aeromonadaceae</taxon>
        <taxon>Aeromonas</taxon>
    </lineage>
</organism>
<dbReference type="EMBL" id="AP022038">
    <property type="protein sequence ID" value="BBR40386.1"/>
    <property type="molecule type" value="Genomic_DNA"/>
</dbReference>
<proteinExistence type="predicted"/>
<protein>
    <submittedName>
        <fullName evidence="1">Uncharacterized protein</fullName>
    </submittedName>
</protein>
<gene>
    <name evidence="1" type="ORF">WP3W19E03_29110</name>
</gene>
<reference evidence="1 2" key="1">
    <citation type="submission" date="2019-12" db="EMBL/GenBank/DDBJ databases">
        <title>complete genome sequences of Aeromonas veronii str. WP3-W19-ESBL-03 isolated from wastewater treatment plant effluent.</title>
        <authorList>
            <person name="Sekizuka T."/>
            <person name="Itokawa K."/>
            <person name="Yatsu K."/>
            <person name="Inamine Y."/>
            <person name="Kuroda M."/>
        </authorList>
    </citation>
    <scope>NUCLEOTIDE SEQUENCE [LARGE SCALE GENOMIC DNA]</scope>
    <source>
        <strain evidence="1 2">WP3-W19-ESBL-03</strain>
    </source>
</reference>
<evidence type="ECO:0000313" key="1">
    <source>
        <dbReference type="EMBL" id="BBR40386.1"/>
    </source>
</evidence>
<dbReference type="RefSeq" id="WP_182937839.1">
    <property type="nucleotide sequence ID" value="NZ_AP022038.1"/>
</dbReference>
<accession>A0A6S5C6D3</accession>